<dbReference type="Bgee" id="ENSMMUG00000050411">
    <property type="expression patterns" value="Expressed in spermatid and 3 other cell types or tissues"/>
</dbReference>
<protein>
    <submittedName>
        <fullName evidence="3">Cyclin Y like 1B</fullName>
    </submittedName>
</protein>
<dbReference type="RefSeq" id="XP_001106018.3">
    <property type="nucleotide sequence ID" value="XM_001106018.4"/>
</dbReference>
<dbReference type="PANTHER" id="PTHR14248">
    <property type="entry name" value="CYCLIN Y, ISOFORM A"/>
    <property type="match status" value="1"/>
</dbReference>
<dbReference type="AlphaFoldDB" id="A0A5F7ZXC1"/>
<dbReference type="OrthoDB" id="10250320at2759"/>
<dbReference type="GeneTree" id="ENSGT00940000154453"/>
<reference evidence="3" key="3">
    <citation type="submission" date="2025-08" db="UniProtKB">
        <authorList>
            <consortium name="Ensembl"/>
        </authorList>
    </citation>
    <scope>IDENTIFICATION</scope>
    <source>
        <strain evidence="3">17573</strain>
    </source>
</reference>
<proteinExistence type="inferred from homology"/>
<dbReference type="Pfam" id="PF00134">
    <property type="entry name" value="Cyclin_N"/>
    <property type="match status" value="1"/>
</dbReference>
<reference evidence="4" key="1">
    <citation type="journal article" date="2007" name="Science">
        <title>Evolutionary and biomedical insights from the rhesus macaque genome.</title>
        <authorList>
            <person name="Gibbs R.A."/>
            <person name="Rogers J."/>
            <person name="Katze M.G."/>
            <person name="Bumgarner R."/>
            <person name="Weinstock G.M."/>
            <person name="Mardis E.R."/>
            <person name="Remington K.A."/>
            <person name="Strausberg R.L."/>
            <person name="Venter J.C."/>
            <person name="Wilson R.K."/>
            <person name="Batzer M.A."/>
            <person name="Bustamante C.D."/>
            <person name="Eichler E.E."/>
            <person name="Hahn M.W."/>
            <person name="Hardison R.C."/>
            <person name="Makova K.D."/>
            <person name="Miller W."/>
            <person name="Milosavljevic A."/>
            <person name="Palermo R.E."/>
            <person name="Siepel A."/>
            <person name="Sikela J.M."/>
            <person name="Attaway T."/>
            <person name="Bell S."/>
            <person name="Bernard K.E."/>
            <person name="Buhay C.J."/>
            <person name="Chandrabose M.N."/>
            <person name="Dao M."/>
            <person name="Davis C."/>
            <person name="Delehaunty K.D."/>
            <person name="Ding Y."/>
            <person name="Dinh H.H."/>
            <person name="Dugan-Rocha S."/>
            <person name="Fulton L.A."/>
            <person name="Gabisi R.A."/>
            <person name="Garner T.T."/>
            <person name="Godfrey J."/>
            <person name="Hawes A.C."/>
            <person name="Hernandez J."/>
            <person name="Hines S."/>
            <person name="Holder M."/>
            <person name="Hume J."/>
            <person name="Jhangiani S.N."/>
            <person name="Joshi V."/>
            <person name="Khan Z.M."/>
            <person name="Kirkness E.F."/>
            <person name="Cree A."/>
            <person name="Fowler R.G."/>
            <person name="Lee S."/>
            <person name="Lewis L.R."/>
            <person name="Li Z."/>
            <person name="Liu Y.-S."/>
            <person name="Moore S.M."/>
            <person name="Muzny D."/>
            <person name="Nazareth L.V."/>
            <person name="Ngo D.N."/>
            <person name="Okwuonu G.O."/>
            <person name="Pai G."/>
            <person name="Parker D."/>
            <person name="Paul H.A."/>
            <person name="Pfannkoch C."/>
            <person name="Pohl C.S."/>
            <person name="Rogers Y.-H.C."/>
            <person name="Ruiz S.J."/>
            <person name="Sabo A."/>
            <person name="Santibanez J."/>
            <person name="Schneider B.W."/>
            <person name="Smith S.M."/>
            <person name="Sodergren E."/>
            <person name="Svatek A.F."/>
            <person name="Utterback T.R."/>
            <person name="Vattathil S."/>
            <person name="Warren W."/>
            <person name="White C.S."/>
            <person name="Chinwalla A.T."/>
            <person name="Feng Y."/>
            <person name="Halpern A.L."/>
            <person name="Hillier L.W."/>
            <person name="Huang X."/>
            <person name="Minx P."/>
            <person name="Nelson J.O."/>
            <person name="Pepin K.H."/>
            <person name="Qin X."/>
            <person name="Sutton G.G."/>
            <person name="Venter E."/>
            <person name="Walenz B.P."/>
            <person name="Wallis J.W."/>
            <person name="Worley K.C."/>
            <person name="Yang S.-P."/>
            <person name="Jones S.M."/>
            <person name="Marra M.A."/>
            <person name="Rocchi M."/>
            <person name="Schein J.E."/>
            <person name="Baertsch R."/>
            <person name="Clarke L."/>
            <person name="Csuros M."/>
            <person name="Glasscock J."/>
            <person name="Harris R.A."/>
            <person name="Havlak P."/>
            <person name="Jackson A.R."/>
            <person name="Jiang H."/>
            <person name="Liu Y."/>
            <person name="Messina D.N."/>
            <person name="Shen Y."/>
            <person name="Song H.X.-Z."/>
            <person name="Wylie T."/>
            <person name="Zhang L."/>
            <person name="Birney E."/>
            <person name="Han K."/>
            <person name="Konkel M.K."/>
            <person name="Lee J."/>
            <person name="Smit A.F.A."/>
            <person name="Ullmer B."/>
            <person name="Wang H."/>
            <person name="Xing J."/>
            <person name="Burhans R."/>
            <person name="Cheng Z."/>
            <person name="Karro J.E."/>
            <person name="Ma J."/>
            <person name="Raney B."/>
            <person name="She X."/>
            <person name="Cox M.J."/>
            <person name="Demuth J.P."/>
            <person name="Dumas L.J."/>
            <person name="Han S.-G."/>
            <person name="Hopkins J."/>
            <person name="Karimpour-Fard A."/>
            <person name="Kim Y.H."/>
            <person name="Pollack J.R."/>
            <person name="Vinar T."/>
            <person name="Addo-Quaye C."/>
            <person name="Degenhardt J."/>
            <person name="Denby A."/>
            <person name="Hubisz M.J."/>
            <person name="Indap A."/>
            <person name="Kosiol C."/>
            <person name="Lahn B.T."/>
            <person name="Lawson H.A."/>
            <person name="Marklein A."/>
            <person name="Nielsen R."/>
            <person name="Vallender E.J."/>
            <person name="Clark A.G."/>
            <person name="Ferguson B."/>
            <person name="Hernandez R.D."/>
            <person name="Hirani K."/>
            <person name="Kehrer-Sawatzki H."/>
            <person name="Kolb J."/>
            <person name="Patil S."/>
            <person name="Pu L.-L."/>
            <person name="Ren Y."/>
            <person name="Smith D.G."/>
            <person name="Wheeler D.A."/>
            <person name="Schenck I."/>
            <person name="Ball E.V."/>
            <person name="Chen R."/>
            <person name="Cooper D.N."/>
            <person name="Giardine B."/>
            <person name="Hsu F."/>
            <person name="Kent W.J."/>
            <person name="Lesk A."/>
            <person name="Nelson D.L."/>
            <person name="O'brien W.E."/>
            <person name="Pruefer K."/>
            <person name="Stenson P.D."/>
            <person name="Wallace J.C."/>
            <person name="Ke H."/>
            <person name="Liu X.-M."/>
            <person name="Wang P."/>
            <person name="Xiang A.P."/>
            <person name="Yang F."/>
            <person name="Barber G.P."/>
            <person name="Haussler D."/>
            <person name="Karolchik D."/>
            <person name="Kern A.D."/>
            <person name="Kuhn R.M."/>
            <person name="Smith K.E."/>
            <person name="Zwieg A.S."/>
        </authorList>
    </citation>
    <scope>NUCLEOTIDE SEQUENCE [LARGE SCALE GENOMIC DNA]</scope>
    <source>
        <strain evidence="4">17573</strain>
    </source>
</reference>
<dbReference type="InParanoid" id="A0A5F7ZXC1"/>
<evidence type="ECO:0000256" key="1">
    <source>
        <dbReference type="ARBA" id="ARBA00005463"/>
    </source>
</evidence>
<comment type="similarity">
    <text evidence="1">Belongs to the cyclin family. Cyclin Y subfamily.</text>
</comment>
<name>A0A5F7ZXC1_MACMU</name>
<reference evidence="3" key="4">
    <citation type="submission" date="2025-09" db="UniProtKB">
        <authorList>
            <consortium name="Ensembl"/>
        </authorList>
    </citation>
    <scope>IDENTIFICATION</scope>
    <source>
        <strain evidence="3">17573</strain>
    </source>
</reference>
<dbReference type="InterPro" id="IPR036915">
    <property type="entry name" value="Cyclin-like_sf"/>
</dbReference>
<sequence length="401" mass="45885">MGNTLSCCFSTKASPKRGQRRRSGELSCSADIYETASSNGVGQGREEQRRCRCNMLLPNASLKPSQRRVRWAEPPCSYNLSEAEVAVAPHPTDVEPAQSYLEAREGHDLQNISDQETPKGFGSEHPRESTLFLRKYQMSVQEKRRSSHLYYIPPWHLDRKYSSCSTILLDNSTVSQPDLRHTLESVTSAIYYNIKHRYANRSLAIFEESIHPLSQEKAPGKSFEHDPTRNCIFRYFCTLFQIIKLTAPCAIVALVYIERLLTSANIDLCPTNWKKIVLGAMLLASKVWRSRGLCSVDDSQNPKDIAAENMSKMEKCFLELLEFNIHVSASVYAKYYFDLRALANDYDLYFLFTFLHKDKAQRLEAMSRLCEYKDLHRDAAAMKRAIRMNFIGIRCSNAILS</sequence>
<organism evidence="3 4">
    <name type="scientific">Macaca mulatta</name>
    <name type="common">Rhesus macaque</name>
    <dbReference type="NCBI Taxonomy" id="9544"/>
    <lineage>
        <taxon>Eukaryota</taxon>
        <taxon>Metazoa</taxon>
        <taxon>Chordata</taxon>
        <taxon>Craniata</taxon>
        <taxon>Vertebrata</taxon>
        <taxon>Euteleostomi</taxon>
        <taxon>Mammalia</taxon>
        <taxon>Eutheria</taxon>
        <taxon>Euarchontoglires</taxon>
        <taxon>Primates</taxon>
        <taxon>Haplorrhini</taxon>
        <taxon>Catarrhini</taxon>
        <taxon>Cercopithecidae</taxon>
        <taxon>Cercopithecinae</taxon>
        <taxon>Macaca</taxon>
    </lineage>
</organism>
<evidence type="ECO:0000313" key="3">
    <source>
        <dbReference type="Ensembl" id="ENSMMUP00000070279.1"/>
    </source>
</evidence>
<accession>A0A5F7ZXC1</accession>
<dbReference type="OMA" id="RDCIFRY"/>
<dbReference type="GO" id="GO:0005886">
    <property type="term" value="C:plasma membrane"/>
    <property type="evidence" value="ECO:0000318"/>
    <property type="project" value="GO_Central"/>
</dbReference>
<dbReference type="Proteomes" id="UP000006718">
    <property type="component" value="Chromosome 20"/>
</dbReference>
<gene>
    <name evidence="3" type="primary">LOC715684</name>
</gene>
<dbReference type="GO" id="GO:0060828">
    <property type="term" value="P:regulation of canonical Wnt signaling pathway"/>
    <property type="evidence" value="ECO:0000318"/>
    <property type="project" value="GO_Central"/>
</dbReference>
<dbReference type="GeneID" id="715684"/>
<reference evidence="3" key="2">
    <citation type="submission" date="2019-01" db="EMBL/GenBank/DDBJ databases">
        <authorList>
            <person name="Graves T."/>
            <person name="Eichler E.E."/>
            <person name="Wilson R.K."/>
        </authorList>
    </citation>
    <scope>NUCLEOTIDE SEQUENCE [LARGE SCALE GENOMIC DNA]</scope>
    <source>
        <strain evidence="3">17573</strain>
    </source>
</reference>
<dbReference type="VEuPathDB" id="HostDB:ENSMMUG00000050411"/>
<dbReference type="SUPFAM" id="SSF47954">
    <property type="entry name" value="Cyclin-like"/>
    <property type="match status" value="1"/>
</dbReference>
<feature type="domain" description="Cyclin N-terminal" evidence="2">
    <location>
        <begin position="225"/>
        <end position="325"/>
    </location>
</feature>
<evidence type="ECO:0000259" key="2">
    <source>
        <dbReference type="Pfam" id="PF00134"/>
    </source>
</evidence>
<dbReference type="CDD" id="cd20540">
    <property type="entry name" value="CYCLIN_CCNY_like"/>
    <property type="match status" value="1"/>
</dbReference>
<dbReference type="Ensembl" id="ENSMMUT00000084625.1">
    <property type="protein sequence ID" value="ENSMMUP00000070279.1"/>
    <property type="gene ID" value="ENSMMUG00000050411.1"/>
</dbReference>
<keyword evidence="4" id="KW-1185">Reference proteome</keyword>
<dbReference type="Gene3D" id="1.10.472.10">
    <property type="entry name" value="Cyclin-like"/>
    <property type="match status" value="1"/>
</dbReference>
<evidence type="ECO:0000313" key="4">
    <source>
        <dbReference type="Proteomes" id="UP000006718"/>
    </source>
</evidence>
<dbReference type="InterPro" id="IPR006671">
    <property type="entry name" value="Cyclin_N"/>
</dbReference>